<feature type="domain" description="J" evidence="7">
    <location>
        <begin position="85"/>
        <end position="145"/>
    </location>
</feature>
<name>A0A0C7NED8_9SACH</name>
<dbReference type="AlphaFoldDB" id="A0A0C7NED8"/>
<keyword evidence="6" id="KW-0143">Chaperone</keyword>
<keyword evidence="4" id="KW-0496">Mitochondrion</keyword>
<accession>A0A0C7NED8</accession>
<evidence type="ECO:0000256" key="3">
    <source>
        <dbReference type="ARBA" id="ARBA00023010"/>
    </source>
</evidence>
<evidence type="ECO:0000256" key="6">
    <source>
        <dbReference type="ARBA" id="ARBA00023186"/>
    </source>
</evidence>
<comment type="subcellular location">
    <subcellularLocation>
        <location evidence="1">Mitochondrion inner membrane</location>
    </subcellularLocation>
</comment>
<evidence type="ECO:0000313" key="9">
    <source>
        <dbReference type="Proteomes" id="UP000054304"/>
    </source>
</evidence>
<keyword evidence="3" id="KW-0813">Transport</keyword>
<dbReference type="InterPro" id="IPR001623">
    <property type="entry name" value="DnaJ_domain"/>
</dbReference>
<evidence type="ECO:0000256" key="5">
    <source>
        <dbReference type="ARBA" id="ARBA00023136"/>
    </source>
</evidence>
<keyword evidence="9" id="KW-1185">Reference proteome</keyword>
<dbReference type="PROSITE" id="PS50076">
    <property type="entry name" value="DNAJ_2"/>
    <property type="match status" value="1"/>
</dbReference>
<dbReference type="OrthoDB" id="240298at2759"/>
<dbReference type="SUPFAM" id="SSF46565">
    <property type="entry name" value="Chaperone J-domain"/>
    <property type="match status" value="1"/>
</dbReference>
<keyword evidence="5" id="KW-0472">Membrane</keyword>
<dbReference type="HOGENOM" id="CLU_017633_13_4_1"/>
<dbReference type="GeneID" id="34688309"/>
<evidence type="ECO:0000256" key="2">
    <source>
        <dbReference type="ARBA" id="ARBA00022792"/>
    </source>
</evidence>
<dbReference type="InterPro" id="IPR036869">
    <property type="entry name" value="J_dom_sf"/>
</dbReference>
<dbReference type="GO" id="GO:0001405">
    <property type="term" value="C:PAM complex, Tim23 associated import motor"/>
    <property type="evidence" value="ECO:0007669"/>
    <property type="project" value="EnsemblFungi"/>
</dbReference>
<evidence type="ECO:0000256" key="4">
    <source>
        <dbReference type="ARBA" id="ARBA00023128"/>
    </source>
</evidence>
<dbReference type="GO" id="GO:0030150">
    <property type="term" value="P:protein import into mitochondrial matrix"/>
    <property type="evidence" value="ECO:0007669"/>
    <property type="project" value="EnsemblFungi"/>
</dbReference>
<evidence type="ECO:0000259" key="7">
    <source>
        <dbReference type="PROSITE" id="PS50076"/>
    </source>
</evidence>
<dbReference type="EMBL" id="LN736372">
    <property type="protein sequence ID" value="CEP64743.1"/>
    <property type="molecule type" value="Genomic_DNA"/>
</dbReference>
<keyword evidence="3" id="KW-0811">Translocation</keyword>
<dbReference type="Proteomes" id="UP000054304">
    <property type="component" value="Unassembled WGS sequence"/>
</dbReference>
<protein>
    <submittedName>
        <fullName evidence="8">LALA0S13e02014g1_1</fullName>
    </submittedName>
</protein>
<dbReference type="SMART" id="SM00271">
    <property type="entry name" value="DnaJ"/>
    <property type="match status" value="1"/>
</dbReference>
<organism evidence="8 9">
    <name type="scientific">Lachancea lanzarotensis</name>
    <dbReference type="NCBI Taxonomy" id="1245769"/>
    <lineage>
        <taxon>Eukaryota</taxon>
        <taxon>Fungi</taxon>
        <taxon>Dikarya</taxon>
        <taxon>Ascomycota</taxon>
        <taxon>Saccharomycotina</taxon>
        <taxon>Saccharomycetes</taxon>
        <taxon>Saccharomycetales</taxon>
        <taxon>Saccharomycetaceae</taxon>
        <taxon>Lachancea</taxon>
    </lineage>
</organism>
<dbReference type="RefSeq" id="XP_022630947.1">
    <property type="nucleotide sequence ID" value="XM_022773088.1"/>
</dbReference>
<gene>
    <name evidence="8" type="ORF">LALA0_S13e02014g</name>
</gene>
<evidence type="ECO:0000256" key="1">
    <source>
        <dbReference type="ARBA" id="ARBA00004273"/>
    </source>
</evidence>
<keyword evidence="3" id="KW-0653">Protein transport</keyword>
<dbReference type="Gene3D" id="1.10.287.110">
    <property type="entry name" value="DnaJ domain"/>
    <property type="match status" value="1"/>
</dbReference>
<dbReference type="PANTHER" id="PTHR12763:SF29">
    <property type="entry name" value="MITOCHONDRIAL DNAJ HOMOLOG 2"/>
    <property type="match status" value="1"/>
</dbReference>
<proteinExistence type="predicted"/>
<dbReference type="PANTHER" id="PTHR12763">
    <property type="match status" value="1"/>
</dbReference>
<dbReference type="STRING" id="1245769.A0A0C7NED8"/>
<reference evidence="8 9" key="1">
    <citation type="submission" date="2014-12" db="EMBL/GenBank/DDBJ databases">
        <authorList>
            <person name="Neuveglise Cecile"/>
        </authorList>
    </citation>
    <scope>NUCLEOTIDE SEQUENCE [LARGE SCALE GENOMIC DNA]</scope>
    <source>
        <strain evidence="8 9">CBS 12615</strain>
    </source>
</reference>
<sequence length="145" mass="16285">MVLPIILGLGVTTAALTVRSGLRAWEIYKRLTPPMIAQLNGLRISTSEARFQRQSSLRYADLSPQLKSRLDQYGGGFYPKMTESEALLILGIDAREISSLNLDLLKRKHRRAMLQNHPDRGGSPFLAMKVNEARDVLGHSIMLKR</sequence>
<dbReference type="GO" id="GO:0001671">
    <property type="term" value="F:ATPase activator activity"/>
    <property type="evidence" value="ECO:0007669"/>
    <property type="project" value="EnsemblFungi"/>
</dbReference>
<dbReference type="FunFam" id="1.10.287.110:FF:000001">
    <property type="entry name" value="Import inner membrane translocase subunit tim14"/>
    <property type="match status" value="1"/>
</dbReference>
<keyword evidence="2" id="KW-0999">Mitochondrion inner membrane</keyword>
<evidence type="ECO:0000313" key="8">
    <source>
        <dbReference type="EMBL" id="CEP64743.1"/>
    </source>
</evidence>